<dbReference type="PANTHER" id="PTHR42755">
    <property type="entry name" value="3-DEOXY-MANNO-OCTULOSONATE CYTIDYLYLTRANSFERASE"/>
    <property type="match status" value="1"/>
</dbReference>
<dbReference type="NCBIfam" id="NF004388">
    <property type="entry name" value="PRK05749.1-4"/>
    <property type="match status" value="1"/>
</dbReference>
<feature type="domain" description="Glycosyl transferase family 1" evidence="10">
    <location>
        <begin position="309"/>
        <end position="419"/>
    </location>
</feature>
<evidence type="ECO:0000256" key="6">
    <source>
        <dbReference type="ARBA" id="ARBA00022679"/>
    </source>
</evidence>
<keyword evidence="12" id="KW-0813">Transport</keyword>
<comment type="caution">
    <text evidence="12">The sequence shown here is derived from an EMBL/GenBank/DDBJ whole genome shotgun (WGS) entry which is preliminary data.</text>
</comment>
<keyword evidence="13" id="KW-1185">Reference proteome</keyword>
<reference evidence="12 13" key="1">
    <citation type="submission" date="2024-02" db="EMBL/GenBank/DDBJ databases">
        <title>Bacteria isolated from the canopy kelp, Nereocystis luetkeana.</title>
        <authorList>
            <person name="Pfister C.A."/>
            <person name="Younker I.T."/>
            <person name="Light S.H."/>
        </authorList>
    </citation>
    <scope>NUCLEOTIDE SEQUENCE [LARGE SCALE GENOMIC DNA]</scope>
    <source>
        <strain evidence="12 13">TI.5.07</strain>
    </source>
</reference>
<evidence type="ECO:0000259" key="10">
    <source>
        <dbReference type="Pfam" id="PF00534"/>
    </source>
</evidence>
<evidence type="ECO:0000259" key="11">
    <source>
        <dbReference type="Pfam" id="PF04413"/>
    </source>
</evidence>
<evidence type="ECO:0000256" key="3">
    <source>
        <dbReference type="ARBA" id="ARBA00012621"/>
    </source>
</evidence>
<dbReference type="Pfam" id="PF00534">
    <property type="entry name" value="Glycos_transf_1"/>
    <property type="match status" value="1"/>
</dbReference>
<proteinExistence type="inferred from homology"/>
<dbReference type="InterPro" id="IPR039901">
    <property type="entry name" value="Kdotransferase"/>
</dbReference>
<keyword evidence="9" id="KW-1003">Cell membrane</keyword>
<evidence type="ECO:0000256" key="9">
    <source>
        <dbReference type="RuleBase" id="RU365103"/>
    </source>
</evidence>
<dbReference type="InterPro" id="IPR038107">
    <property type="entry name" value="Glycos_transf_N_sf"/>
</dbReference>
<keyword evidence="5" id="KW-0997">Cell inner membrane</keyword>
<dbReference type="Gene3D" id="3.40.50.2000">
    <property type="entry name" value="Glycogen Phosphorylase B"/>
    <property type="match status" value="1"/>
</dbReference>
<keyword evidence="12" id="KW-0328">Glycosyltransferase</keyword>
<gene>
    <name evidence="12" type="primary">waaA</name>
    <name evidence="12" type="ORF">V6243_09090</name>
</gene>
<evidence type="ECO:0000256" key="7">
    <source>
        <dbReference type="ARBA" id="ARBA00031445"/>
    </source>
</evidence>
<evidence type="ECO:0000256" key="1">
    <source>
        <dbReference type="ARBA" id="ARBA00004196"/>
    </source>
</evidence>
<evidence type="ECO:0000313" key="12">
    <source>
        <dbReference type="EMBL" id="MEL0616988.1"/>
    </source>
</evidence>
<dbReference type="EC" id="2.4.99.12" evidence="3 9"/>
<dbReference type="Proteomes" id="UP001378242">
    <property type="component" value="Unassembled WGS sequence"/>
</dbReference>
<dbReference type="InterPro" id="IPR007507">
    <property type="entry name" value="Glycos_transf_N"/>
</dbReference>
<dbReference type="SUPFAM" id="SSF53756">
    <property type="entry name" value="UDP-Glycosyltransferase/glycogen phosphorylase"/>
    <property type="match status" value="1"/>
</dbReference>
<feature type="domain" description="3-deoxy-D-manno-octulosonic-acid transferase N-terminal" evidence="11">
    <location>
        <begin position="35"/>
        <end position="221"/>
    </location>
</feature>
<evidence type="ECO:0000256" key="5">
    <source>
        <dbReference type="ARBA" id="ARBA00022519"/>
    </source>
</evidence>
<comment type="function">
    <text evidence="9">Involved in lipopolysaccharide (LPS) biosynthesis. Catalyzes the transfer of 3-deoxy-D-manno-octulosonate (Kdo) residue(s) from CMP-Kdo to lipid IV(A), the tetraacyldisaccharide-1,4'-bisphosphate precursor of lipid A.</text>
</comment>
<organism evidence="12 13">
    <name type="scientific">Cobetia marina</name>
    <name type="common">Deleya marina</name>
    <dbReference type="NCBI Taxonomy" id="28258"/>
    <lineage>
        <taxon>Bacteria</taxon>
        <taxon>Pseudomonadati</taxon>
        <taxon>Pseudomonadota</taxon>
        <taxon>Gammaproteobacteria</taxon>
        <taxon>Oceanospirillales</taxon>
        <taxon>Halomonadaceae</taxon>
        <taxon>Cobetia</taxon>
    </lineage>
</organism>
<comment type="pathway">
    <text evidence="2 9">Bacterial outer membrane biogenesis; LPS core biosynthesis.</text>
</comment>
<sequence length="440" mass="47954">MSLARGLYSSALTLLSPLIWQRVWREHDDRHSRLERLGILPATPAAAPDRERPIWLHAASLGEMVMMASAIEALRRRYPLRPLIVTTMTATGAAQAARLLHTPEGSSELAPARHHYLPLDFPCSARRFVSRLRPALVVLVETELWPNLIASCARQRIPVSVVNARLSPRAFTRYRKVGALMRETLSQVSALTAKAPEDLERFIALGLPAARGKTVGSLKFELEISPQAVAAGKGLREQFQGRRVWIAASTHEGEDALMLDAHAAVRARHPDALLLLVPRHPQRFETVAAQSASWCESRGETCLRRSHMHAESRLEQSRLSVLVGDSLGELLALYAASDVAFVGGSLVPIGGHNLLEPAALGLPLLSGPSLENFSEIAEVMTAEGALQVVDDAEALAEAVITLLEDESQRQRAGQAARERVARNRGALAGTLQQLEDLLPS</sequence>
<dbReference type="GO" id="GO:0043842">
    <property type="term" value="F:Kdo transferase activity"/>
    <property type="evidence" value="ECO:0007669"/>
    <property type="project" value="UniProtKB-EC"/>
</dbReference>
<comment type="subcellular location">
    <subcellularLocation>
        <location evidence="1">Cell envelope</location>
    </subcellularLocation>
    <subcellularLocation>
        <location evidence="9">Cell membrane</location>
    </subcellularLocation>
</comment>
<dbReference type="PANTHER" id="PTHR42755:SF1">
    <property type="entry name" value="3-DEOXY-D-MANNO-OCTULOSONIC ACID TRANSFERASE, MITOCHONDRIAL-RELATED"/>
    <property type="match status" value="1"/>
</dbReference>
<evidence type="ECO:0000256" key="4">
    <source>
        <dbReference type="ARBA" id="ARBA00019077"/>
    </source>
</evidence>
<evidence type="ECO:0000313" key="13">
    <source>
        <dbReference type="Proteomes" id="UP001378242"/>
    </source>
</evidence>
<dbReference type="Pfam" id="PF04413">
    <property type="entry name" value="Glycos_transf_N"/>
    <property type="match status" value="1"/>
</dbReference>
<keyword evidence="12" id="KW-0762">Sugar transport</keyword>
<dbReference type="EMBL" id="JBAKAP010000008">
    <property type="protein sequence ID" value="MEL0616988.1"/>
    <property type="molecule type" value="Genomic_DNA"/>
</dbReference>
<evidence type="ECO:0000256" key="2">
    <source>
        <dbReference type="ARBA" id="ARBA00004713"/>
    </source>
</evidence>
<dbReference type="InterPro" id="IPR001296">
    <property type="entry name" value="Glyco_trans_1"/>
</dbReference>
<accession>A0ABU9GES5</accession>
<keyword evidence="9" id="KW-0448">Lipopolysaccharide biosynthesis</keyword>
<evidence type="ECO:0000256" key="8">
    <source>
        <dbReference type="ARBA" id="ARBA00049183"/>
    </source>
</evidence>
<dbReference type="RefSeq" id="WP_341542392.1">
    <property type="nucleotide sequence ID" value="NZ_JBAKAP010000008.1"/>
</dbReference>
<comment type="similarity">
    <text evidence="9">Belongs to the glycosyltransferase group 1 family.</text>
</comment>
<comment type="catalytic activity">
    <reaction evidence="8 9">
        <text>lipid IVA (E. coli) + CMP-3-deoxy-beta-D-manno-octulosonate = alpha-Kdo-(2-&gt;6)-lipid IVA (E. coli) + CMP + H(+)</text>
        <dbReference type="Rhea" id="RHEA:28066"/>
        <dbReference type="ChEBI" id="CHEBI:15378"/>
        <dbReference type="ChEBI" id="CHEBI:58603"/>
        <dbReference type="ChEBI" id="CHEBI:60364"/>
        <dbReference type="ChEBI" id="CHEBI:60377"/>
        <dbReference type="ChEBI" id="CHEBI:85987"/>
        <dbReference type="EC" id="2.4.99.12"/>
    </reaction>
</comment>
<keyword evidence="5" id="KW-0472">Membrane</keyword>
<protein>
    <recommendedName>
        <fullName evidence="4 9">3-deoxy-D-manno-octulosonic acid transferase</fullName>
        <shortName evidence="9">Kdo transferase</shortName>
        <ecNumber evidence="3 9">2.4.99.12</ecNumber>
    </recommendedName>
    <alternativeName>
        <fullName evidence="7 9">Lipid IV(A) 3-deoxy-D-manno-octulosonic acid transferase</fullName>
    </alternativeName>
</protein>
<keyword evidence="6 9" id="KW-0808">Transferase</keyword>
<dbReference type="Gene3D" id="3.40.50.11720">
    <property type="entry name" value="3-Deoxy-D-manno-octulosonic-acid transferase, N-terminal domain"/>
    <property type="match status" value="1"/>
</dbReference>
<name>A0ABU9GES5_COBMA</name>